<evidence type="ECO:0000313" key="5">
    <source>
        <dbReference type="EMBL" id="GGZ19007.1"/>
    </source>
</evidence>
<evidence type="ECO:0000313" key="6">
    <source>
        <dbReference type="Proteomes" id="UP000619457"/>
    </source>
</evidence>
<keyword evidence="3" id="KW-0472">Membrane</keyword>
<evidence type="ECO:0000259" key="4">
    <source>
        <dbReference type="Pfam" id="PF09976"/>
    </source>
</evidence>
<gene>
    <name evidence="5" type="ORF">GCM10007049_09130</name>
</gene>
<protein>
    <recommendedName>
        <fullName evidence="4">Ancillary SecYEG translocon subunit/Cell division coordinator CpoB TPR domain-containing protein</fullName>
    </recommendedName>
</protein>
<dbReference type="RefSeq" id="WP_018472577.1">
    <property type="nucleotide sequence ID" value="NZ_BMWX01000002.1"/>
</dbReference>
<organism evidence="5 6">
    <name type="scientific">Echinicola pacifica</name>
    <dbReference type="NCBI Taxonomy" id="346377"/>
    <lineage>
        <taxon>Bacteria</taxon>
        <taxon>Pseudomonadati</taxon>
        <taxon>Bacteroidota</taxon>
        <taxon>Cytophagia</taxon>
        <taxon>Cytophagales</taxon>
        <taxon>Cyclobacteriaceae</taxon>
        <taxon>Echinicola</taxon>
    </lineage>
</organism>
<dbReference type="SUPFAM" id="SSF48452">
    <property type="entry name" value="TPR-like"/>
    <property type="match status" value="1"/>
</dbReference>
<reference evidence="5" key="2">
    <citation type="submission" date="2020-09" db="EMBL/GenBank/DDBJ databases">
        <authorList>
            <person name="Sun Q."/>
            <person name="Kim S."/>
        </authorList>
    </citation>
    <scope>NUCLEOTIDE SEQUENCE</scope>
    <source>
        <strain evidence="5">KCTC 12368</strain>
    </source>
</reference>
<dbReference type="Gene3D" id="1.25.40.10">
    <property type="entry name" value="Tetratricopeptide repeat domain"/>
    <property type="match status" value="2"/>
</dbReference>
<dbReference type="Proteomes" id="UP000619457">
    <property type="component" value="Unassembled WGS sequence"/>
</dbReference>
<evidence type="ECO:0000256" key="1">
    <source>
        <dbReference type="PROSITE-ProRule" id="PRU00339"/>
    </source>
</evidence>
<keyword evidence="1" id="KW-0802">TPR repeat</keyword>
<feature type="region of interest" description="Disordered" evidence="2">
    <location>
        <begin position="1"/>
        <end position="22"/>
    </location>
</feature>
<feature type="domain" description="Ancillary SecYEG translocon subunit/Cell division coordinator CpoB TPR" evidence="4">
    <location>
        <begin position="35"/>
        <end position="140"/>
    </location>
</feature>
<dbReference type="InterPro" id="IPR018704">
    <property type="entry name" value="SecYEG/CpoB_TPR"/>
</dbReference>
<keyword evidence="3" id="KW-0812">Transmembrane</keyword>
<feature type="repeat" description="TPR" evidence="1">
    <location>
        <begin position="150"/>
        <end position="183"/>
    </location>
</feature>
<sequence length="239" mass="26869">MAKKEISKGASHDQHEHELLENPEAIRESLGKGEAFLKKNSRIVGGLIIAAIVIIAGVLFFQFNNANKDKQAQADMFQAVYYFEQDSLSLAMEGDGVNEGFLEIIEEYSGTNSANLAHYYTGAIYLAEGEYQKAVDHLRKFSADDFFVQAKAFSLLGDAHMELGETSEAIRAYEKAVDYKENKFFTPMYLNKLAIAFEKAGELDNAIEAYDIIEKKYPESYEFTFARKHKARLEGLASK</sequence>
<keyword evidence="3" id="KW-1133">Transmembrane helix</keyword>
<dbReference type="Pfam" id="PF13432">
    <property type="entry name" value="TPR_16"/>
    <property type="match status" value="1"/>
</dbReference>
<reference evidence="5" key="1">
    <citation type="journal article" date="2014" name="Int. J. Syst. Evol. Microbiol.">
        <title>Complete genome sequence of Corynebacterium casei LMG S-19264T (=DSM 44701T), isolated from a smear-ripened cheese.</title>
        <authorList>
            <consortium name="US DOE Joint Genome Institute (JGI-PGF)"/>
            <person name="Walter F."/>
            <person name="Albersmeier A."/>
            <person name="Kalinowski J."/>
            <person name="Ruckert C."/>
        </authorList>
    </citation>
    <scope>NUCLEOTIDE SEQUENCE</scope>
    <source>
        <strain evidence="5">KCTC 12368</strain>
    </source>
</reference>
<evidence type="ECO:0000256" key="2">
    <source>
        <dbReference type="SAM" id="MobiDB-lite"/>
    </source>
</evidence>
<dbReference type="PROSITE" id="PS50293">
    <property type="entry name" value="TPR_REGION"/>
    <property type="match status" value="1"/>
</dbReference>
<feature type="transmembrane region" description="Helical" evidence="3">
    <location>
        <begin position="43"/>
        <end position="63"/>
    </location>
</feature>
<keyword evidence="6" id="KW-1185">Reference proteome</keyword>
<comment type="caution">
    <text evidence="5">The sequence shown here is derived from an EMBL/GenBank/DDBJ whole genome shotgun (WGS) entry which is preliminary data.</text>
</comment>
<evidence type="ECO:0000256" key="3">
    <source>
        <dbReference type="SAM" id="Phobius"/>
    </source>
</evidence>
<dbReference type="EMBL" id="BMWX01000002">
    <property type="protein sequence ID" value="GGZ19007.1"/>
    <property type="molecule type" value="Genomic_DNA"/>
</dbReference>
<dbReference type="Pfam" id="PF09976">
    <property type="entry name" value="TPR_21"/>
    <property type="match status" value="1"/>
</dbReference>
<dbReference type="InterPro" id="IPR011990">
    <property type="entry name" value="TPR-like_helical_dom_sf"/>
</dbReference>
<dbReference type="PROSITE" id="PS50005">
    <property type="entry name" value="TPR"/>
    <property type="match status" value="1"/>
</dbReference>
<proteinExistence type="predicted"/>
<accession>A0A918PQ53</accession>
<dbReference type="SMART" id="SM00028">
    <property type="entry name" value="TPR"/>
    <property type="match status" value="3"/>
</dbReference>
<dbReference type="InterPro" id="IPR019734">
    <property type="entry name" value="TPR_rpt"/>
</dbReference>
<name>A0A918PQ53_9BACT</name>
<dbReference type="AlphaFoldDB" id="A0A918PQ53"/>